<feature type="transmembrane region" description="Helical" evidence="1">
    <location>
        <begin position="130"/>
        <end position="150"/>
    </location>
</feature>
<accession>A0A5C1YEJ4</accession>
<evidence type="ECO:0008006" key="4">
    <source>
        <dbReference type="Google" id="ProtNLM"/>
    </source>
</evidence>
<dbReference type="KEGG" id="ail:FLP10_05450"/>
<evidence type="ECO:0000313" key="2">
    <source>
        <dbReference type="EMBL" id="QEO13930.1"/>
    </source>
</evidence>
<dbReference type="Proteomes" id="UP000324678">
    <property type="component" value="Chromosome"/>
</dbReference>
<feature type="transmembrane region" description="Helical" evidence="1">
    <location>
        <begin position="20"/>
        <end position="43"/>
    </location>
</feature>
<sequence length="164" mass="17402">MPRERRNPPKPVGGGQVAAWIVAMSVTALISLLTVVGGLAMAFGYTERTTATIVAQYVGGGSRAIDTCVLTLDYTTGGIPHRENAGVAWLACPEQYVTGGTVEVRIDPTRPDAPLVAGAEVHVFVRDTSMAVLLGIVPTLVVWMFGIGAIRRRKAERDELSRAG</sequence>
<name>A0A5C1YEJ4_9MICO</name>
<gene>
    <name evidence="2" type="ORF">FLP10_05450</name>
</gene>
<evidence type="ECO:0000256" key="1">
    <source>
        <dbReference type="SAM" id="Phobius"/>
    </source>
</evidence>
<keyword evidence="1" id="KW-0812">Transmembrane</keyword>
<protein>
    <recommendedName>
        <fullName evidence="4">DUF3592 domain-containing protein</fullName>
    </recommendedName>
</protein>
<dbReference type="EMBL" id="CP043505">
    <property type="protein sequence ID" value="QEO13930.1"/>
    <property type="molecule type" value="Genomic_DNA"/>
</dbReference>
<reference evidence="2 3" key="1">
    <citation type="submission" date="2019-09" db="EMBL/GenBank/DDBJ databases">
        <title>Genome sequencing of strain KACC 19306.</title>
        <authorList>
            <person name="Heo J."/>
            <person name="Kim S.-J."/>
            <person name="Kim J.-S."/>
            <person name="Hong S.-B."/>
            <person name="Kwon S.-W."/>
        </authorList>
    </citation>
    <scope>NUCLEOTIDE SEQUENCE [LARGE SCALE GENOMIC DNA]</scope>
    <source>
        <strain evidence="2 3">KACC 19306</strain>
    </source>
</reference>
<dbReference type="AlphaFoldDB" id="A0A5C1YEJ4"/>
<dbReference type="RefSeq" id="WP_149159953.1">
    <property type="nucleotide sequence ID" value="NZ_CP043505.1"/>
</dbReference>
<keyword evidence="1" id="KW-1133">Transmembrane helix</keyword>
<keyword evidence="3" id="KW-1185">Reference proteome</keyword>
<evidence type="ECO:0000313" key="3">
    <source>
        <dbReference type="Proteomes" id="UP000324678"/>
    </source>
</evidence>
<keyword evidence="1" id="KW-0472">Membrane</keyword>
<proteinExistence type="predicted"/>
<organism evidence="2 3">
    <name type="scientific">Agromyces intestinalis</name>
    <dbReference type="NCBI Taxonomy" id="2592652"/>
    <lineage>
        <taxon>Bacteria</taxon>
        <taxon>Bacillati</taxon>
        <taxon>Actinomycetota</taxon>
        <taxon>Actinomycetes</taxon>
        <taxon>Micrococcales</taxon>
        <taxon>Microbacteriaceae</taxon>
        <taxon>Agromyces</taxon>
    </lineage>
</organism>